<organism evidence="2 3">
    <name type="scientific">Paraglomus brasilianum</name>
    <dbReference type="NCBI Taxonomy" id="144538"/>
    <lineage>
        <taxon>Eukaryota</taxon>
        <taxon>Fungi</taxon>
        <taxon>Fungi incertae sedis</taxon>
        <taxon>Mucoromycota</taxon>
        <taxon>Glomeromycotina</taxon>
        <taxon>Glomeromycetes</taxon>
        <taxon>Paraglomerales</taxon>
        <taxon>Paraglomeraceae</taxon>
        <taxon>Paraglomus</taxon>
    </lineage>
</organism>
<sequence>MSSWKECDNLIANKCDETATLIMNNNDSMTVGGYEQIVTGDIPPSNSPKTKRIYRQKSKAAAAAAAVGLPRNAITCAPLNKEGYFWSPNTVFVLCGGVNNMDRGIQSETSPQTIVGNDAGSGISTGVEKSRKEATCGEQRRHEPSVRVETHLQDLKLGEQSSSSQASANTTNPTAQKHKTIVKYPTTTSEPSDRVVSAVNDTSKQWEYPIIGTPTSFGLSPYRKRKIRADNKNANDSNKDPSPIPVIDLTM</sequence>
<dbReference type="Proteomes" id="UP000789739">
    <property type="component" value="Unassembled WGS sequence"/>
</dbReference>
<feature type="compositionally biased region" description="Low complexity" evidence="1">
    <location>
        <begin position="160"/>
        <end position="175"/>
    </location>
</feature>
<dbReference type="OrthoDB" id="10571456at2759"/>
<feature type="compositionally biased region" description="Basic and acidic residues" evidence="1">
    <location>
        <begin position="228"/>
        <end position="239"/>
    </location>
</feature>
<protein>
    <submittedName>
        <fullName evidence="2">10452_t:CDS:1</fullName>
    </submittedName>
</protein>
<evidence type="ECO:0000256" key="1">
    <source>
        <dbReference type="SAM" id="MobiDB-lite"/>
    </source>
</evidence>
<proteinExistence type="predicted"/>
<keyword evidence="3" id="KW-1185">Reference proteome</keyword>
<feature type="region of interest" description="Disordered" evidence="1">
    <location>
        <begin position="228"/>
        <end position="251"/>
    </location>
</feature>
<name>A0A9N8ZJ89_9GLOM</name>
<feature type="compositionally biased region" description="Basic and acidic residues" evidence="1">
    <location>
        <begin position="128"/>
        <end position="157"/>
    </location>
</feature>
<accession>A0A9N8ZJ89</accession>
<dbReference type="AlphaFoldDB" id="A0A9N8ZJ89"/>
<evidence type="ECO:0000313" key="2">
    <source>
        <dbReference type="EMBL" id="CAG8497807.1"/>
    </source>
</evidence>
<dbReference type="EMBL" id="CAJVPI010000191">
    <property type="protein sequence ID" value="CAG8497807.1"/>
    <property type="molecule type" value="Genomic_DNA"/>
</dbReference>
<gene>
    <name evidence="2" type="ORF">PBRASI_LOCUS2446</name>
</gene>
<feature type="region of interest" description="Disordered" evidence="1">
    <location>
        <begin position="108"/>
        <end position="180"/>
    </location>
</feature>
<evidence type="ECO:0000313" key="3">
    <source>
        <dbReference type="Proteomes" id="UP000789739"/>
    </source>
</evidence>
<reference evidence="2" key="1">
    <citation type="submission" date="2021-06" db="EMBL/GenBank/DDBJ databases">
        <authorList>
            <person name="Kallberg Y."/>
            <person name="Tangrot J."/>
            <person name="Rosling A."/>
        </authorList>
    </citation>
    <scope>NUCLEOTIDE SEQUENCE</scope>
    <source>
        <strain evidence="2">BR232B</strain>
    </source>
</reference>
<comment type="caution">
    <text evidence="2">The sequence shown here is derived from an EMBL/GenBank/DDBJ whole genome shotgun (WGS) entry which is preliminary data.</text>
</comment>